<proteinExistence type="predicted"/>
<organism evidence="3 4">
    <name type="scientific">Chryseobacterium endophyticum</name>
    <dbReference type="NCBI Taxonomy" id="1854762"/>
    <lineage>
        <taxon>Bacteria</taxon>
        <taxon>Pseudomonadati</taxon>
        <taxon>Bacteroidota</taxon>
        <taxon>Flavobacteriia</taxon>
        <taxon>Flavobacteriales</taxon>
        <taxon>Weeksellaceae</taxon>
        <taxon>Chryseobacterium group</taxon>
        <taxon>Chryseobacterium</taxon>
    </lineage>
</organism>
<evidence type="ECO:0000256" key="1">
    <source>
        <dbReference type="ARBA" id="ARBA00022741"/>
    </source>
</evidence>
<evidence type="ECO:0000313" key="4">
    <source>
        <dbReference type="Proteomes" id="UP001463665"/>
    </source>
</evidence>
<dbReference type="InterPro" id="IPR009001">
    <property type="entry name" value="Transl_elong_EF1A/Init_IF2_C"/>
</dbReference>
<accession>A0AAU6WUH2</accession>
<dbReference type="AlphaFoldDB" id="A0AAU6WUH2"/>
<dbReference type="GO" id="GO:0005525">
    <property type="term" value="F:GTP binding"/>
    <property type="evidence" value="ECO:0007669"/>
    <property type="project" value="UniProtKB-KW"/>
</dbReference>
<sequence length="105" mass="11578">MKTKSHFTALLTYDSTEAGGLTAPVSSDHRPIIKFPFDENLFIAIQKFSGEEDLVFPGDTVNSEVTLLQPEKLTGSLYEGMDFDFFEGDKPIGHGTITGIFNNCQ</sequence>
<keyword evidence="1" id="KW-0547">Nucleotide-binding</keyword>
<gene>
    <name evidence="3" type="ORF">AAFP95_10870</name>
</gene>
<evidence type="ECO:0000256" key="2">
    <source>
        <dbReference type="ARBA" id="ARBA00023134"/>
    </source>
</evidence>
<dbReference type="Gene3D" id="2.40.30.10">
    <property type="entry name" value="Translation factors"/>
    <property type="match status" value="1"/>
</dbReference>
<dbReference type="SUPFAM" id="SSF50465">
    <property type="entry name" value="EF-Tu/eEF-1alpha/eIF2-gamma C-terminal domain"/>
    <property type="match status" value="1"/>
</dbReference>
<keyword evidence="2" id="KW-0342">GTP-binding</keyword>
<evidence type="ECO:0008006" key="5">
    <source>
        <dbReference type="Google" id="ProtNLM"/>
    </source>
</evidence>
<dbReference type="EMBL" id="CP154834">
    <property type="protein sequence ID" value="XAO76229.1"/>
    <property type="molecule type" value="Genomic_DNA"/>
</dbReference>
<name>A0AAU6WUH2_9FLAO</name>
<keyword evidence="4" id="KW-1185">Reference proteome</keyword>
<reference evidence="3 4" key="1">
    <citation type="submission" date="2024-04" db="EMBL/GenBank/DDBJ databases">
        <title>Genome sequencing and assembly of rice foliar adapted Chryseobacterium endophyticum OsEnb-ALM-A6.</title>
        <authorList>
            <person name="Kumar S."/>
            <person name="Javed M."/>
            <person name="Chouhan V."/>
            <person name="Charishma K."/>
            <person name="Patel A."/>
            <person name="Kumar M."/>
            <person name="Sahu K.P."/>
            <person name="Kumar A."/>
        </authorList>
    </citation>
    <scope>NUCLEOTIDE SEQUENCE [LARGE SCALE GENOMIC DNA]</scope>
    <source>
        <strain evidence="3 4">OsEnb-ALM-A6</strain>
    </source>
</reference>
<protein>
    <recommendedName>
        <fullName evidence="5">Translation elongation factor EFTu/EF1A C-terminal domain-containing protein</fullName>
    </recommendedName>
</protein>
<dbReference type="Proteomes" id="UP001463665">
    <property type="component" value="Chromosome"/>
</dbReference>
<evidence type="ECO:0000313" key="3">
    <source>
        <dbReference type="EMBL" id="XAO76229.1"/>
    </source>
</evidence>
<dbReference type="RefSeq" id="WP_294202578.1">
    <property type="nucleotide sequence ID" value="NZ_CP154834.1"/>
</dbReference>